<dbReference type="InterPro" id="IPR036165">
    <property type="entry name" value="YefM-like_sf"/>
</dbReference>
<keyword evidence="3" id="KW-1185">Reference proteome</keyword>
<evidence type="ECO:0000256" key="1">
    <source>
        <dbReference type="ARBA" id="ARBA00009981"/>
    </source>
</evidence>
<dbReference type="NCBIfam" id="TIGR01552">
    <property type="entry name" value="phd_fam"/>
    <property type="match status" value="1"/>
</dbReference>
<dbReference type="EMBL" id="RFFH01000001">
    <property type="protein sequence ID" value="RMI35495.1"/>
    <property type="molecule type" value="Genomic_DNA"/>
</dbReference>
<dbReference type="AlphaFoldDB" id="A0A3M2LHK8"/>
<comment type="similarity">
    <text evidence="1">Belongs to the phD/YefM antitoxin family.</text>
</comment>
<organism evidence="2 3">
    <name type="scientific">Nocardia stercoris</name>
    <dbReference type="NCBI Taxonomy" id="2483361"/>
    <lineage>
        <taxon>Bacteria</taxon>
        <taxon>Bacillati</taxon>
        <taxon>Actinomycetota</taxon>
        <taxon>Actinomycetes</taxon>
        <taxon>Mycobacteriales</taxon>
        <taxon>Nocardiaceae</taxon>
        <taxon>Nocardia</taxon>
    </lineage>
</organism>
<accession>A0A3M2LHK8</accession>
<name>A0A3M2LHK8_9NOCA</name>
<dbReference type="Proteomes" id="UP000279275">
    <property type="component" value="Unassembled WGS sequence"/>
</dbReference>
<evidence type="ECO:0000313" key="3">
    <source>
        <dbReference type="Proteomes" id="UP000279275"/>
    </source>
</evidence>
<dbReference type="Gene3D" id="3.40.1620.10">
    <property type="entry name" value="YefM-like domain"/>
    <property type="match status" value="1"/>
</dbReference>
<reference evidence="2 3" key="1">
    <citation type="submission" date="2018-10" db="EMBL/GenBank/DDBJ databases">
        <title>Isolation from cow dung.</title>
        <authorList>
            <person name="Ling L."/>
        </authorList>
    </citation>
    <scope>NUCLEOTIDE SEQUENCE [LARGE SCALE GENOMIC DNA]</scope>
    <source>
        <strain evidence="2 3">NEAU-LL90</strain>
    </source>
</reference>
<comment type="caution">
    <text evidence="2">The sequence shown here is derived from an EMBL/GenBank/DDBJ whole genome shotgun (WGS) entry which is preliminary data.</text>
</comment>
<proteinExistence type="inferred from homology"/>
<sequence>MRCYLQGMARMITQAELRNGSAGIMDALEAGEEFIITRNGRPVGELRPIAPRRDVPISEIKALMAPFRSIRSEQVRAEIDAVFREERLDD</sequence>
<gene>
    <name evidence="2" type="ORF">EBN03_04380</name>
</gene>
<dbReference type="SUPFAM" id="SSF143120">
    <property type="entry name" value="YefM-like"/>
    <property type="match status" value="1"/>
</dbReference>
<protein>
    <submittedName>
        <fullName evidence="2">Type II toxin-antitoxin system prevent-host-death family antitoxin</fullName>
    </submittedName>
</protein>
<evidence type="ECO:0000313" key="2">
    <source>
        <dbReference type="EMBL" id="RMI35495.1"/>
    </source>
</evidence>